<sequence>MVLSTSIKVFEVSVEVSVKVCLTSMKHNNLLHVLRTSIEVFEVRSKLAEVESTFCNFSTTLELRFAHLNIDKVRPNFREVCRFFKAWSRYLLRRRVRTAQFQFKSSIEGQTFQSWEEPWFH</sequence>
<dbReference type="EMBL" id="JBBNAF010000005">
    <property type="protein sequence ID" value="KAK9142996.1"/>
    <property type="molecule type" value="Genomic_DNA"/>
</dbReference>
<evidence type="ECO:0000313" key="2">
    <source>
        <dbReference type="Proteomes" id="UP001420932"/>
    </source>
</evidence>
<protein>
    <submittedName>
        <fullName evidence="1">Uncharacterized protein</fullName>
    </submittedName>
</protein>
<dbReference type="AlphaFoldDB" id="A0AAP0JZK0"/>
<evidence type="ECO:0000313" key="1">
    <source>
        <dbReference type="EMBL" id="KAK9142996.1"/>
    </source>
</evidence>
<dbReference type="Proteomes" id="UP001420932">
    <property type="component" value="Unassembled WGS sequence"/>
</dbReference>
<comment type="caution">
    <text evidence="1">The sequence shown here is derived from an EMBL/GenBank/DDBJ whole genome shotgun (WGS) entry which is preliminary data.</text>
</comment>
<name>A0AAP0JZK0_9MAGN</name>
<proteinExistence type="predicted"/>
<gene>
    <name evidence="1" type="ORF">Syun_012396</name>
</gene>
<keyword evidence="2" id="KW-1185">Reference proteome</keyword>
<accession>A0AAP0JZK0</accession>
<organism evidence="1 2">
    <name type="scientific">Stephania yunnanensis</name>
    <dbReference type="NCBI Taxonomy" id="152371"/>
    <lineage>
        <taxon>Eukaryota</taxon>
        <taxon>Viridiplantae</taxon>
        <taxon>Streptophyta</taxon>
        <taxon>Embryophyta</taxon>
        <taxon>Tracheophyta</taxon>
        <taxon>Spermatophyta</taxon>
        <taxon>Magnoliopsida</taxon>
        <taxon>Ranunculales</taxon>
        <taxon>Menispermaceae</taxon>
        <taxon>Menispermoideae</taxon>
        <taxon>Cissampelideae</taxon>
        <taxon>Stephania</taxon>
    </lineage>
</organism>
<reference evidence="1 2" key="1">
    <citation type="submission" date="2024-01" db="EMBL/GenBank/DDBJ databases">
        <title>Genome assemblies of Stephania.</title>
        <authorList>
            <person name="Yang L."/>
        </authorList>
    </citation>
    <scope>NUCLEOTIDE SEQUENCE [LARGE SCALE GENOMIC DNA]</scope>
    <source>
        <strain evidence="1">YNDBR</strain>
        <tissue evidence="1">Leaf</tissue>
    </source>
</reference>